<keyword evidence="2" id="KW-1003">Cell membrane</keyword>
<evidence type="ECO:0000256" key="5">
    <source>
        <dbReference type="ARBA" id="ARBA00023136"/>
    </source>
</evidence>
<accession>A0ABV8XR19</accession>
<feature type="transmembrane region" description="Helical" evidence="6">
    <location>
        <begin position="308"/>
        <end position="326"/>
    </location>
</feature>
<feature type="transmembrane region" description="Helical" evidence="6">
    <location>
        <begin position="102"/>
        <end position="129"/>
    </location>
</feature>
<organism evidence="8 9">
    <name type="scientific">Deinococcus navajonensis</name>
    <dbReference type="NCBI Taxonomy" id="309884"/>
    <lineage>
        <taxon>Bacteria</taxon>
        <taxon>Thermotogati</taxon>
        <taxon>Deinococcota</taxon>
        <taxon>Deinococci</taxon>
        <taxon>Deinococcales</taxon>
        <taxon>Deinococcaceae</taxon>
        <taxon>Deinococcus</taxon>
    </lineage>
</organism>
<dbReference type="SUPFAM" id="SSF103473">
    <property type="entry name" value="MFS general substrate transporter"/>
    <property type="match status" value="1"/>
</dbReference>
<dbReference type="CDD" id="cd06173">
    <property type="entry name" value="MFS_MefA_like"/>
    <property type="match status" value="1"/>
</dbReference>
<feature type="transmembrane region" description="Helical" evidence="6">
    <location>
        <begin position="218"/>
        <end position="240"/>
    </location>
</feature>
<keyword evidence="4 6" id="KW-1133">Transmembrane helix</keyword>
<feature type="domain" description="Major facilitator superfamily (MFS) profile" evidence="7">
    <location>
        <begin position="218"/>
        <end position="405"/>
    </location>
</feature>
<proteinExistence type="predicted"/>
<gene>
    <name evidence="8" type="ORF">ACFOZ9_12860</name>
</gene>
<evidence type="ECO:0000256" key="2">
    <source>
        <dbReference type="ARBA" id="ARBA00022475"/>
    </source>
</evidence>
<sequence>MSPLLRNRTFVLWLIGTAQSQFGSALAGIALSFLVLHQTGSAGQMALTLALTLLPNLLMPLAGALVDRWPLKRPLIGAELLRGVLQLTVGGLALVWGEVPVWLVNAAAVLTGLAGLFAGPAASAAVPVLVAPDHLAQANGLLGSVGRGAWLLGTLAGGWLVATWSPPVAIVADGVSFLVMAVLLGWVALPDRPAPPSAPMSLWGDLQAGLQVMRRSRLLVVAPVIALLLNASLAPVTAVLPKLFETLGGAATGYSLFLALESAGLLAAGLVIVKVGHRRAPTRLISLGLMVTALGYAALWQWPVTGVLLPGAALLGFGFGLINIPFQTLLQQQVPQAYLGRVFGVLGMVSSTGMPLSLLLVSPLLDRFPLPAWFGLAALAQGLGWLAWQWGRRPTQPAERVLGAL</sequence>
<feature type="transmembrane region" description="Helical" evidence="6">
    <location>
        <begin position="370"/>
        <end position="388"/>
    </location>
</feature>
<evidence type="ECO:0000256" key="1">
    <source>
        <dbReference type="ARBA" id="ARBA00004651"/>
    </source>
</evidence>
<name>A0ABV8XR19_9DEIO</name>
<feature type="transmembrane region" description="Helical" evidence="6">
    <location>
        <begin position="78"/>
        <end position="96"/>
    </location>
</feature>
<evidence type="ECO:0000313" key="8">
    <source>
        <dbReference type="EMBL" id="MFC4427102.1"/>
    </source>
</evidence>
<feature type="transmembrane region" description="Helical" evidence="6">
    <location>
        <begin position="42"/>
        <end position="66"/>
    </location>
</feature>
<comment type="subcellular location">
    <subcellularLocation>
        <location evidence="1">Cell membrane</location>
        <topology evidence="1">Multi-pass membrane protein</topology>
    </subcellularLocation>
</comment>
<feature type="transmembrane region" description="Helical" evidence="6">
    <location>
        <begin position="252"/>
        <end position="272"/>
    </location>
</feature>
<evidence type="ECO:0000256" key="6">
    <source>
        <dbReference type="SAM" id="Phobius"/>
    </source>
</evidence>
<dbReference type="PRINTS" id="PR01988">
    <property type="entry name" value="EXPORTERBACE"/>
</dbReference>
<feature type="transmembrane region" description="Helical" evidence="6">
    <location>
        <begin position="141"/>
        <end position="162"/>
    </location>
</feature>
<protein>
    <submittedName>
        <fullName evidence="8">MFS transporter</fullName>
    </submittedName>
</protein>
<reference evidence="9" key="1">
    <citation type="journal article" date="2019" name="Int. J. Syst. Evol. Microbiol.">
        <title>The Global Catalogue of Microorganisms (GCM) 10K type strain sequencing project: providing services to taxonomists for standard genome sequencing and annotation.</title>
        <authorList>
            <consortium name="The Broad Institute Genomics Platform"/>
            <consortium name="The Broad Institute Genome Sequencing Center for Infectious Disease"/>
            <person name="Wu L."/>
            <person name="Ma J."/>
        </authorList>
    </citation>
    <scope>NUCLEOTIDE SEQUENCE [LARGE SCALE GENOMIC DNA]</scope>
    <source>
        <strain evidence="9">CCUG 56029</strain>
    </source>
</reference>
<keyword evidence="9" id="KW-1185">Reference proteome</keyword>
<keyword evidence="3 6" id="KW-0812">Transmembrane</keyword>
<dbReference type="Pfam" id="PF07690">
    <property type="entry name" value="MFS_1"/>
    <property type="match status" value="1"/>
</dbReference>
<dbReference type="PANTHER" id="PTHR23513:SF6">
    <property type="entry name" value="MAJOR FACILITATOR SUPERFAMILY ASSOCIATED DOMAIN-CONTAINING PROTEIN"/>
    <property type="match status" value="1"/>
</dbReference>
<dbReference type="Gene3D" id="1.20.1250.20">
    <property type="entry name" value="MFS general substrate transporter like domains"/>
    <property type="match status" value="1"/>
</dbReference>
<comment type="caution">
    <text evidence="8">The sequence shown here is derived from an EMBL/GenBank/DDBJ whole genome shotgun (WGS) entry which is preliminary data.</text>
</comment>
<dbReference type="InterPro" id="IPR022324">
    <property type="entry name" value="Bacilysin_exporter_BacE_put"/>
</dbReference>
<dbReference type="PANTHER" id="PTHR23513">
    <property type="entry name" value="INTEGRAL MEMBRANE EFFLUX PROTEIN-RELATED"/>
    <property type="match status" value="1"/>
</dbReference>
<dbReference type="InterPro" id="IPR036259">
    <property type="entry name" value="MFS_trans_sf"/>
</dbReference>
<feature type="transmembrane region" description="Helical" evidence="6">
    <location>
        <begin position="168"/>
        <end position="189"/>
    </location>
</feature>
<feature type="transmembrane region" description="Helical" evidence="6">
    <location>
        <begin position="338"/>
        <end position="358"/>
    </location>
</feature>
<dbReference type="Proteomes" id="UP001595998">
    <property type="component" value="Unassembled WGS sequence"/>
</dbReference>
<dbReference type="PROSITE" id="PS50850">
    <property type="entry name" value="MFS"/>
    <property type="match status" value="1"/>
</dbReference>
<evidence type="ECO:0000259" key="7">
    <source>
        <dbReference type="PROSITE" id="PS50850"/>
    </source>
</evidence>
<evidence type="ECO:0000313" key="9">
    <source>
        <dbReference type="Proteomes" id="UP001595998"/>
    </source>
</evidence>
<dbReference type="InterPro" id="IPR020846">
    <property type="entry name" value="MFS_dom"/>
</dbReference>
<evidence type="ECO:0000256" key="4">
    <source>
        <dbReference type="ARBA" id="ARBA00022989"/>
    </source>
</evidence>
<feature type="transmembrane region" description="Helical" evidence="6">
    <location>
        <begin position="12"/>
        <end position="36"/>
    </location>
</feature>
<dbReference type="EMBL" id="JBHSEH010000016">
    <property type="protein sequence ID" value="MFC4427102.1"/>
    <property type="molecule type" value="Genomic_DNA"/>
</dbReference>
<dbReference type="InterPro" id="IPR011701">
    <property type="entry name" value="MFS"/>
</dbReference>
<evidence type="ECO:0000256" key="3">
    <source>
        <dbReference type="ARBA" id="ARBA00022692"/>
    </source>
</evidence>
<dbReference type="RefSeq" id="WP_380040253.1">
    <property type="nucleotide sequence ID" value="NZ_JBHSEH010000016.1"/>
</dbReference>
<feature type="transmembrane region" description="Helical" evidence="6">
    <location>
        <begin position="284"/>
        <end position="302"/>
    </location>
</feature>
<keyword evidence="5 6" id="KW-0472">Membrane</keyword>